<accession>A0A1V8SSK2</accession>
<dbReference type="PANTHER" id="PTHR12991:SF10">
    <property type="entry name" value="GATOR COMPLEX PROTEIN NPRL2"/>
    <property type="match status" value="1"/>
</dbReference>
<organism evidence="2 3">
    <name type="scientific">Cryoendolithus antarcticus</name>
    <dbReference type="NCBI Taxonomy" id="1507870"/>
    <lineage>
        <taxon>Eukaryota</taxon>
        <taxon>Fungi</taxon>
        <taxon>Dikarya</taxon>
        <taxon>Ascomycota</taxon>
        <taxon>Pezizomycotina</taxon>
        <taxon>Dothideomycetes</taxon>
        <taxon>Dothideomycetidae</taxon>
        <taxon>Cladosporiales</taxon>
        <taxon>Cladosporiaceae</taxon>
        <taxon>Cryoendolithus</taxon>
    </lineage>
</organism>
<dbReference type="OrthoDB" id="338854at2759"/>
<dbReference type="Pfam" id="PF06218">
    <property type="entry name" value="NPR2"/>
    <property type="match status" value="1"/>
</dbReference>
<evidence type="ECO:0000256" key="1">
    <source>
        <dbReference type="ARBA" id="ARBA00008433"/>
    </source>
</evidence>
<dbReference type="EMBL" id="NAJO01000029">
    <property type="protein sequence ID" value="OQO01998.1"/>
    <property type="molecule type" value="Genomic_DNA"/>
</dbReference>
<dbReference type="FunCoup" id="A0A1V8SSK2">
    <property type="interactions" value="329"/>
</dbReference>
<dbReference type="GO" id="GO:1990130">
    <property type="term" value="C:GATOR1 complex"/>
    <property type="evidence" value="ECO:0007669"/>
    <property type="project" value="TreeGrafter"/>
</dbReference>
<dbReference type="Proteomes" id="UP000192596">
    <property type="component" value="Unassembled WGS sequence"/>
</dbReference>
<comment type="caution">
    <text evidence="2">The sequence shown here is derived from an EMBL/GenBank/DDBJ whole genome shotgun (WGS) entry which is preliminary data.</text>
</comment>
<evidence type="ECO:0000313" key="3">
    <source>
        <dbReference type="Proteomes" id="UP000192596"/>
    </source>
</evidence>
<sequence>MLHAIFYARFHPERGPELFSQWPPDLALFQGSTGSPSGLLDFFELSTFLVPPQDLANRALSVCASGYRVLGFPISLEGAHYPRNRFVFNVCLILNESLDQAWVKPWEAIVAKLARFMRDLECSGGTKGMLSREESIRDAGGEETGVVAKLLKGVFENLNEYGECCVRVSKYQVLNLRLSAPDAELIPTPNVCDHDVPLFIRSLQSSDYETLDLVLAQIAPHFNGVSHVKKIAQLADVHLPLARKAIRTLVRSGHAMILDIFHFQAAYQLTPDFAWFASDAEMVDECRVYSTINPADNIFAPSWDADTRSRATRMGTISRTTVIELYSAIDGAITVADFCTTHEVRLYNIDVRRFFTFGIIKGFLRRRHRYIVGFSTFNTTDRTSNAARWKPESDPDKSWRDAAFSSGWATPPVHSPTMTKEPLPSDKQLRDDLDAKLGKYLDGHHCIDQICVDLGMTEKAILARLHSGVFGDVAVLLR</sequence>
<dbReference type="GO" id="GO:0005096">
    <property type="term" value="F:GTPase activator activity"/>
    <property type="evidence" value="ECO:0007669"/>
    <property type="project" value="TreeGrafter"/>
</dbReference>
<name>A0A1V8SSK2_9PEZI</name>
<evidence type="ECO:0000313" key="2">
    <source>
        <dbReference type="EMBL" id="OQO01998.1"/>
    </source>
</evidence>
<keyword evidence="3" id="KW-1185">Reference proteome</keyword>
<dbReference type="PANTHER" id="PTHR12991">
    <property type="entry name" value="NITROGEN PERMEASE REGULATOR 2/TUMOR SUPPRESSOR CANDIDATE 4"/>
    <property type="match status" value="1"/>
</dbReference>
<proteinExistence type="inferred from homology"/>
<dbReference type="GO" id="GO:0034198">
    <property type="term" value="P:cellular response to amino acid starvation"/>
    <property type="evidence" value="ECO:0007669"/>
    <property type="project" value="TreeGrafter"/>
</dbReference>
<dbReference type="STRING" id="1507870.A0A1V8SSK2"/>
<dbReference type="GO" id="GO:1904262">
    <property type="term" value="P:negative regulation of TORC1 signaling"/>
    <property type="evidence" value="ECO:0007669"/>
    <property type="project" value="TreeGrafter"/>
</dbReference>
<dbReference type="InterPro" id="IPR009348">
    <property type="entry name" value="NPR2-like"/>
</dbReference>
<comment type="similarity">
    <text evidence="1">Belongs to the NPR2 family.</text>
</comment>
<dbReference type="AlphaFoldDB" id="A0A1V8SSK2"/>
<evidence type="ECO:0008006" key="4">
    <source>
        <dbReference type="Google" id="ProtNLM"/>
    </source>
</evidence>
<dbReference type="GO" id="GO:0005774">
    <property type="term" value="C:vacuolar membrane"/>
    <property type="evidence" value="ECO:0007669"/>
    <property type="project" value="TreeGrafter"/>
</dbReference>
<gene>
    <name evidence="2" type="ORF">B0A48_12471</name>
</gene>
<dbReference type="InParanoid" id="A0A1V8SSK2"/>
<reference evidence="3" key="1">
    <citation type="submission" date="2017-03" db="EMBL/GenBank/DDBJ databases">
        <title>Genomes of endolithic fungi from Antarctica.</title>
        <authorList>
            <person name="Coleine C."/>
            <person name="Masonjones S."/>
            <person name="Stajich J.E."/>
        </authorList>
    </citation>
    <scope>NUCLEOTIDE SEQUENCE [LARGE SCALE GENOMIC DNA]</scope>
    <source>
        <strain evidence="3">CCFEE 5527</strain>
    </source>
</reference>
<dbReference type="GO" id="GO:0010508">
    <property type="term" value="P:positive regulation of autophagy"/>
    <property type="evidence" value="ECO:0007669"/>
    <property type="project" value="TreeGrafter"/>
</dbReference>
<protein>
    <recommendedName>
        <fullName evidence="4">Nitrogen permease regulator 2</fullName>
    </recommendedName>
</protein>